<sequence length="201" mass="23795">VDYLNKTSFDFNDFTLNSLNRIFLYNDLISGTYDSLVNSEQEKVCEKVSKSLQKFIKNKKFGYVFKALYSLSNVLIIKVNLGNKLRNAYKNKDEEELYSLLSDTKLLLRRVNIFYKDFYKMWHYEAKDFGFDVIDLRIGGLIQRGKALINKLTKYLNKEINVIEEFEEETLDFYGNKDKFYKANDIVDPYYTKMSTVNIND</sequence>
<name>A0A9D9GX14_9BACL</name>
<dbReference type="Gene3D" id="1.20.120.670">
    <property type="entry name" value="N-acetyl-b-d-glucoasminidase"/>
    <property type="match status" value="1"/>
</dbReference>
<feature type="domain" description="Glycoside Hydrolase 20C C-terminal" evidence="1">
    <location>
        <begin position="14"/>
        <end position="179"/>
    </location>
</feature>
<dbReference type="Proteomes" id="UP000823613">
    <property type="component" value="Unassembled WGS sequence"/>
</dbReference>
<organism evidence="2 3">
    <name type="scientific">Candidatus Onthovivens merdipullorum</name>
    <dbReference type="NCBI Taxonomy" id="2840889"/>
    <lineage>
        <taxon>Bacteria</taxon>
        <taxon>Bacillati</taxon>
        <taxon>Bacillota</taxon>
        <taxon>Bacilli</taxon>
        <taxon>Bacillales</taxon>
        <taxon>Candidatus Onthovivens</taxon>
    </lineage>
</organism>
<proteinExistence type="predicted"/>
<gene>
    <name evidence="2" type="ORF">IAC58_05075</name>
</gene>
<feature type="non-terminal residue" evidence="2">
    <location>
        <position position="1"/>
    </location>
</feature>
<reference evidence="2" key="2">
    <citation type="journal article" date="2021" name="PeerJ">
        <title>Extensive microbial diversity within the chicken gut microbiome revealed by metagenomics and culture.</title>
        <authorList>
            <person name="Gilroy R."/>
            <person name="Ravi A."/>
            <person name="Getino M."/>
            <person name="Pursley I."/>
            <person name="Horton D.L."/>
            <person name="Alikhan N.F."/>
            <person name="Baker D."/>
            <person name="Gharbi K."/>
            <person name="Hall N."/>
            <person name="Watson M."/>
            <person name="Adriaenssens E.M."/>
            <person name="Foster-Nyarko E."/>
            <person name="Jarju S."/>
            <person name="Secka A."/>
            <person name="Antonio M."/>
            <person name="Oren A."/>
            <person name="Chaudhuri R.R."/>
            <person name="La Ragione R."/>
            <person name="Hildebrand F."/>
            <person name="Pallen M.J."/>
        </authorList>
    </citation>
    <scope>NUCLEOTIDE SEQUENCE</scope>
    <source>
        <strain evidence="2">11159</strain>
    </source>
</reference>
<evidence type="ECO:0000313" key="3">
    <source>
        <dbReference type="Proteomes" id="UP000823613"/>
    </source>
</evidence>
<protein>
    <recommendedName>
        <fullName evidence="1">Glycoside Hydrolase 20C C-terminal domain-containing protein</fullName>
    </recommendedName>
</protein>
<dbReference type="Pfam" id="PF18088">
    <property type="entry name" value="Glyco_H_20C_C"/>
    <property type="match status" value="1"/>
</dbReference>
<comment type="caution">
    <text evidence="2">The sequence shown here is derived from an EMBL/GenBank/DDBJ whole genome shotgun (WGS) entry which is preliminary data.</text>
</comment>
<dbReference type="EMBL" id="JADIMY010000100">
    <property type="protein sequence ID" value="MBO8427894.1"/>
    <property type="molecule type" value="Genomic_DNA"/>
</dbReference>
<evidence type="ECO:0000259" key="1">
    <source>
        <dbReference type="Pfam" id="PF18088"/>
    </source>
</evidence>
<dbReference type="InterPro" id="IPR041063">
    <property type="entry name" value="Glyco_H_20C_C"/>
</dbReference>
<evidence type="ECO:0000313" key="2">
    <source>
        <dbReference type="EMBL" id="MBO8427894.1"/>
    </source>
</evidence>
<reference evidence="2" key="1">
    <citation type="submission" date="2020-10" db="EMBL/GenBank/DDBJ databases">
        <authorList>
            <person name="Gilroy R."/>
        </authorList>
    </citation>
    <scope>NUCLEOTIDE SEQUENCE</scope>
    <source>
        <strain evidence="2">11159</strain>
    </source>
</reference>
<accession>A0A9D9GX14</accession>
<dbReference type="AlphaFoldDB" id="A0A9D9GX14"/>